<dbReference type="Pfam" id="PF14239">
    <property type="entry name" value="RRXRR"/>
    <property type="match status" value="1"/>
</dbReference>
<dbReference type="PANTHER" id="PTHR33877:SF2">
    <property type="entry name" value="OS07G0170200 PROTEIN"/>
    <property type="match status" value="1"/>
</dbReference>
<dbReference type="Pfam" id="PF01844">
    <property type="entry name" value="HNH"/>
    <property type="match status" value="1"/>
</dbReference>
<accession>A0ABP9IW62</accession>
<protein>
    <recommendedName>
        <fullName evidence="2">HNH nuclease domain-containing protein</fullName>
    </recommendedName>
</protein>
<dbReference type="PANTHER" id="PTHR33877">
    <property type="entry name" value="SLL1193 PROTEIN"/>
    <property type="match status" value="1"/>
</dbReference>
<dbReference type="InterPro" id="IPR025938">
    <property type="entry name" value="RRXRR_dom"/>
</dbReference>
<gene>
    <name evidence="3" type="ORF">GCM10023257_66380</name>
</gene>
<feature type="region of interest" description="Disordered" evidence="1">
    <location>
        <begin position="1"/>
        <end position="88"/>
    </location>
</feature>
<reference evidence="4" key="1">
    <citation type="journal article" date="2019" name="Int. J. Syst. Evol. Microbiol.">
        <title>The Global Catalogue of Microorganisms (GCM) 10K type strain sequencing project: providing services to taxonomists for standard genome sequencing and annotation.</title>
        <authorList>
            <consortium name="The Broad Institute Genomics Platform"/>
            <consortium name="The Broad Institute Genome Sequencing Center for Infectious Disease"/>
            <person name="Wu L."/>
            <person name="Ma J."/>
        </authorList>
    </citation>
    <scope>NUCLEOTIDE SEQUENCE [LARGE SCALE GENOMIC DNA]</scope>
    <source>
        <strain evidence="4">JCM 17657</strain>
    </source>
</reference>
<dbReference type="Proteomes" id="UP001500610">
    <property type="component" value="Unassembled WGS sequence"/>
</dbReference>
<sequence>MTTFPTGERTHQAVLPQQPALESVGADTPGGRDETAHGHPGTNRGTDREHGRGETGERHTIARRRHAKSAAKAAKAAESGSGDAPTPNQVYAGGVGAARVFVLSKDGRPLMPCHPARARQLLARGRAAIARRIPFVIRLKDRTHGESDVVGVQLRVDPGSRGTGFALTDEKREVGADGARVTVRRGLFSMELRHRGDQIRSRMRQRSGYRRRRRSANRRYRAPRSLNRMRPAGWLPPSVRHRVDTTFALAARLSRYAPITEINVERVAFDMHQEGNPAPAPIRTRLRDAWHNTCAYCGVAGVRLNVEHVKPRSRGGSSRISNLVVSCVPCNQAKGSRSVQTFLAHQP</sequence>
<name>A0ABP9IW62_9ACTN</name>
<comment type="caution">
    <text evidence="3">The sequence shown here is derived from an EMBL/GenBank/DDBJ whole genome shotgun (WGS) entry which is preliminary data.</text>
</comment>
<dbReference type="CDD" id="cd00085">
    <property type="entry name" value="HNHc"/>
    <property type="match status" value="1"/>
</dbReference>
<dbReference type="InterPro" id="IPR047693">
    <property type="entry name" value="RNA-guided_IscB-like"/>
</dbReference>
<dbReference type="InterPro" id="IPR052892">
    <property type="entry name" value="NA-targeting_endonuclease"/>
</dbReference>
<dbReference type="SMART" id="SM00507">
    <property type="entry name" value="HNHc"/>
    <property type="match status" value="1"/>
</dbReference>
<dbReference type="InterPro" id="IPR003615">
    <property type="entry name" value="HNH_nuc"/>
</dbReference>
<organism evidence="3 4">
    <name type="scientific">Streptomyces hyderabadensis</name>
    <dbReference type="NCBI Taxonomy" id="598549"/>
    <lineage>
        <taxon>Bacteria</taxon>
        <taxon>Bacillati</taxon>
        <taxon>Actinomycetota</taxon>
        <taxon>Actinomycetes</taxon>
        <taxon>Kitasatosporales</taxon>
        <taxon>Streptomycetaceae</taxon>
        <taxon>Streptomyces</taxon>
    </lineage>
</organism>
<feature type="region of interest" description="Disordered" evidence="1">
    <location>
        <begin position="200"/>
        <end position="220"/>
    </location>
</feature>
<feature type="domain" description="HNH nuclease" evidence="2">
    <location>
        <begin position="281"/>
        <end position="332"/>
    </location>
</feature>
<keyword evidence="4" id="KW-1185">Reference proteome</keyword>
<proteinExistence type="predicted"/>
<feature type="compositionally biased region" description="Basic and acidic residues" evidence="1">
    <location>
        <begin position="45"/>
        <end position="60"/>
    </location>
</feature>
<dbReference type="NCBIfam" id="NF040563">
    <property type="entry name" value="guided_IscB"/>
    <property type="match status" value="1"/>
</dbReference>
<dbReference type="Gene3D" id="1.10.30.50">
    <property type="match status" value="1"/>
</dbReference>
<evidence type="ECO:0000259" key="2">
    <source>
        <dbReference type="SMART" id="SM00507"/>
    </source>
</evidence>
<evidence type="ECO:0000313" key="3">
    <source>
        <dbReference type="EMBL" id="GAA5010164.1"/>
    </source>
</evidence>
<evidence type="ECO:0000256" key="1">
    <source>
        <dbReference type="SAM" id="MobiDB-lite"/>
    </source>
</evidence>
<feature type="compositionally biased region" description="Basic residues" evidence="1">
    <location>
        <begin position="201"/>
        <end position="220"/>
    </location>
</feature>
<dbReference type="EMBL" id="BAABIV010000034">
    <property type="protein sequence ID" value="GAA5010164.1"/>
    <property type="molecule type" value="Genomic_DNA"/>
</dbReference>
<dbReference type="InterPro" id="IPR002711">
    <property type="entry name" value="HNH"/>
</dbReference>
<evidence type="ECO:0000313" key="4">
    <source>
        <dbReference type="Proteomes" id="UP001500610"/>
    </source>
</evidence>